<dbReference type="InterPro" id="IPR011009">
    <property type="entry name" value="Kinase-like_dom_sf"/>
</dbReference>
<dbReference type="Gene3D" id="1.10.510.10">
    <property type="entry name" value="Transferase(Phosphotransferase) domain 1"/>
    <property type="match status" value="2"/>
</dbReference>
<dbReference type="Pfam" id="PF00069">
    <property type="entry name" value="Pkinase"/>
    <property type="match status" value="2"/>
</dbReference>
<evidence type="ECO:0000313" key="7">
    <source>
        <dbReference type="Proteomes" id="UP000242525"/>
    </source>
</evidence>
<keyword evidence="6" id="KW-0808">Transferase</keyword>
<evidence type="ECO:0000256" key="4">
    <source>
        <dbReference type="SAM" id="MobiDB-lite"/>
    </source>
</evidence>
<dbReference type="InterPro" id="IPR017441">
    <property type="entry name" value="Protein_kinase_ATP_BS"/>
</dbReference>
<feature type="binding site" evidence="3">
    <location>
        <position position="405"/>
    </location>
    <ligand>
        <name>ATP</name>
        <dbReference type="ChEBI" id="CHEBI:30616"/>
    </ligand>
</feature>
<dbReference type="GO" id="GO:0035556">
    <property type="term" value="P:intracellular signal transduction"/>
    <property type="evidence" value="ECO:0007669"/>
    <property type="project" value="TreeGrafter"/>
</dbReference>
<dbReference type="Proteomes" id="UP000242525">
    <property type="component" value="Unassembled WGS sequence"/>
</dbReference>
<keyword evidence="2 3" id="KW-0067">ATP-binding</keyword>
<feature type="compositionally biased region" description="Low complexity" evidence="4">
    <location>
        <begin position="69"/>
        <end position="83"/>
    </location>
</feature>
<feature type="compositionally biased region" description="Low complexity" evidence="4">
    <location>
        <begin position="591"/>
        <end position="613"/>
    </location>
</feature>
<dbReference type="PANTHER" id="PTHR24346:SF76">
    <property type="entry name" value="NON-SPECIFIC SERINE_THREONINE PROTEIN KINASE"/>
    <property type="match status" value="1"/>
</dbReference>
<dbReference type="EMBL" id="CCBN010000015">
    <property type="protein sequence ID" value="CDO56559.1"/>
    <property type="molecule type" value="Genomic_DNA"/>
</dbReference>
<organism evidence="6 7">
    <name type="scientific">Geotrichum candidum</name>
    <name type="common">Oospora lactis</name>
    <name type="synonym">Dipodascus geotrichum</name>
    <dbReference type="NCBI Taxonomy" id="1173061"/>
    <lineage>
        <taxon>Eukaryota</taxon>
        <taxon>Fungi</taxon>
        <taxon>Dikarya</taxon>
        <taxon>Ascomycota</taxon>
        <taxon>Saccharomycotina</taxon>
        <taxon>Dipodascomycetes</taxon>
        <taxon>Dipodascales</taxon>
        <taxon>Dipodascaceae</taxon>
        <taxon>Geotrichum</taxon>
    </lineage>
</organism>
<feature type="region of interest" description="Disordered" evidence="4">
    <location>
        <begin position="67"/>
        <end position="145"/>
    </location>
</feature>
<keyword evidence="1 3" id="KW-0547">Nucleotide-binding</keyword>
<name>A0A0J9XGU5_GEOCN</name>
<evidence type="ECO:0000313" key="6">
    <source>
        <dbReference type="EMBL" id="CDO56559.1"/>
    </source>
</evidence>
<evidence type="ECO:0000256" key="2">
    <source>
        <dbReference type="ARBA" id="ARBA00022840"/>
    </source>
</evidence>
<dbReference type="OrthoDB" id="4062651at2759"/>
<proteinExistence type="predicted"/>
<feature type="compositionally biased region" description="Low complexity" evidence="4">
    <location>
        <begin position="97"/>
        <end position="111"/>
    </location>
</feature>
<dbReference type="GO" id="GO:0005737">
    <property type="term" value="C:cytoplasm"/>
    <property type="evidence" value="ECO:0007669"/>
    <property type="project" value="TreeGrafter"/>
</dbReference>
<evidence type="ECO:0000256" key="3">
    <source>
        <dbReference type="PROSITE-ProRule" id="PRU10141"/>
    </source>
</evidence>
<dbReference type="InterPro" id="IPR000719">
    <property type="entry name" value="Prot_kinase_dom"/>
</dbReference>
<feature type="region of interest" description="Disordered" evidence="4">
    <location>
        <begin position="586"/>
        <end position="613"/>
    </location>
</feature>
<dbReference type="STRING" id="1173061.A0A0J9XGU5"/>
<feature type="compositionally biased region" description="Polar residues" evidence="4">
    <location>
        <begin position="133"/>
        <end position="145"/>
    </location>
</feature>
<dbReference type="PANTHER" id="PTHR24346">
    <property type="entry name" value="MAP/MICROTUBULE AFFINITY-REGULATING KINASE"/>
    <property type="match status" value="1"/>
</dbReference>
<dbReference type="SUPFAM" id="SSF56112">
    <property type="entry name" value="Protein kinase-like (PK-like)"/>
    <property type="match status" value="1"/>
</dbReference>
<dbReference type="GO" id="GO:0000226">
    <property type="term" value="P:microtubule cytoskeleton organization"/>
    <property type="evidence" value="ECO:0007669"/>
    <property type="project" value="TreeGrafter"/>
</dbReference>
<evidence type="ECO:0000259" key="5">
    <source>
        <dbReference type="PROSITE" id="PS50011"/>
    </source>
</evidence>
<gene>
    <name evidence="6" type="ORF">BN980_GECA15s02991g</name>
</gene>
<dbReference type="SMART" id="SM00220">
    <property type="entry name" value="S_TKc"/>
    <property type="match status" value="1"/>
</dbReference>
<dbReference type="PROSITE" id="PS00107">
    <property type="entry name" value="PROTEIN_KINASE_ATP"/>
    <property type="match status" value="1"/>
</dbReference>
<reference evidence="6" key="1">
    <citation type="submission" date="2014-03" db="EMBL/GenBank/DDBJ databases">
        <authorList>
            <person name="Casaregola S."/>
        </authorList>
    </citation>
    <scope>NUCLEOTIDE SEQUENCE [LARGE SCALE GENOMIC DNA]</scope>
    <source>
        <strain evidence="6">CLIB 918</strain>
    </source>
</reference>
<comment type="caution">
    <text evidence="6">The sequence shown here is derived from an EMBL/GenBank/DDBJ whole genome shotgun (WGS) entry which is preliminary data.</text>
</comment>
<dbReference type="PROSITE" id="PS50011">
    <property type="entry name" value="PROTEIN_KINASE_DOM"/>
    <property type="match status" value="1"/>
</dbReference>
<evidence type="ECO:0000256" key="1">
    <source>
        <dbReference type="ARBA" id="ARBA00022741"/>
    </source>
</evidence>
<dbReference type="GO" id="GO:0000502">
    <property type="term" value="C:proteasome complex"/>
    <property type="evidence" value="ECO:0007669"/>
    <property type="project" value="UniProtKB-KW"/>
</dbReference>
<accession>A0A0J9XGU5</accession>
<keyword evidence="6" id="KW-0647">Proteasome</keyword>
<protein>
    <submittedName>
        <fullName evidence="6">Similar to Saccharomyces cerevisiae YKL171W NNK1 Protein kinase implicated in proteasome function, interacts with TORC1, Ure2 and Gdh2</fullName>
    </submittedName>
</protein>
<feature type="domain" description="Protein kinase" evidence="5">
    <location>
        <begin position="369"/>
        <end position="752"/>
    </location>
</feature>
<dbReference type="AlphaFoldDB" id="A0A0J9XGU5"/>
<dbReference type="GO" id="GO:0004674">
    <property type="term" value="F:protein serine/threonine kinase activity"/>
    <property type="evidence" value="ECO:0007669"/>
    <property type="project" value="TreeGrafter"/>
</dbReference>
<keyword evidence="6" id="KW-0418">Kinase</keyword>
<dbReference type="GO" id="GO:0005524">
    <property type="term" value="F:ATP binding"/>
    <property type="evidence" value="ECO:0007669"/>
    <property type="project" value="UniProtKB-UniRule"/>
</dbReference>
<dbReference type="InterPro" id="IPR008271">
    <property type="entry name" value="Ser/Thr_kinase_AS"/>
</dbReference>
<keyword evidence="7" id="KW-1185">Reference proteome</keyword>
<sequence>MPTTTTPKLLPTNTTPTLAATTAFDATGNQVLREVDDRLVFLNDDSLIPPQSMTPLNVDNEPAFFLQQSSPSSGLATPSSTASNDAKRNSFSNLSKLQIPSSPQSSVSQLSKNIPAENPTLTVPKTKPYGSLTDRSTSNHTSVETSHFRGEYLPEPSHITSPIEAVSSLSPDQIQALPFSFRRRVKSVLSGTASETDLRTVGDNIDTILELSGSASSKDSTPIGTTPAMAIGHKRVANLQRDSPSVSPNTSTFFNYSQPESLLSPSSQSYLRQQNSDALSFSASSHKKLHRAATMYPAVSSRKVGSLSSRHNSVSASNLRGNISRSASLSSANNSPALQFLTRIASNTFSPSAASNSECEDMGEQIGDYVIGKMIGYGGFSEVKEAHTIDDTGAKKTKAVKIVRKLPQNAPFRNPDIVGDEEDRLEKLHEEFDHEVLLWKTLNHPNILKLLCVHDNDHATYCFTEKITGGTLFDLIKLSKRKGLPTAECIDFSKQLAAALLYLHETQKIVHRDVKPENCLIEIEKDGKKRLVVCDFGMSDYFGIESNDEEDCDMEILDNDQFGVSHYGQKIGPSRTSSILNQYHGKKSETSSKVSSTKPSRQNSLLSGNHNNSSQFSGISSSVSSLSFTTDNNIGSLPYASPELLLSPSPIFHPTIDIWAYGVLVYFMFKGSLPWQHPLAPKLREMILKGDWQPNEFEAHVFQKLLNESGNSEDHSRLKAIAEKITNLVANCLQIDPEKRFTIRQIVEYDWGV</sequence>
<dbReference type="PROSITE" id="PS00108">
    <property type="entry name" value="PROTEIN_KINASE_ST"/>
    <property type="match status" value="1"/>
</dbReference>